<evidence type="ECO:0000259" key="1">
    <source>
        <dbReference type="Pfam" id="PF05658"/>
    </source>
</evidence>
<name>A0A5E7Q8U7_PSEFL</name>
<dbReference type="Proteomes" id="UP000349468">
    <property type="component" value="Unassembled WGS sequence"/>
</dbReference>
<feature type="domain" description="Trimeric autotransporter adhesin YadA-like head" evidence="1">
    <location>
        <begin position="76"/>
        <end position="97"/>
    </location>
</feature>
<dbReference type="InterPro" id="IPR008640">
    <property type="entry name" value="Adhesin_Head_dom"/>
</dbReference>
<organism evidence="3 4">
    <name type="scientific">Pseudomonas fluorescens</name>
    <dbReference type="NCBI Taxonomy" id="294"/>
    <lineage>
        <taxon>Bacteria</taxon>
        <taxon>Pseudomonadati</taxon>
        <taxon>Pseudomonadota</taxon>
        <taxon>Gammaproteobacteria</taxon>
        <taxon>Pseudomonadales</taxon>
        <taxon>Pseudomonadaceae</taxon>
        <taxon>Pseudomonas</taxon>
    </lineage>
</organism>
<evidence type="ECO:0000313" key="4">
    <source>
        <dbReference type="Proteomes" id="UP000349468"/>
    </source>
</evidence>
<dbReference type="Gene3D" id="2.150.10.10">
    <property type="entry name" value="Serralysin-like metalloprotease, C-terminal"/>
    <property type="match status" value="1"/>
</dbReference>
<dbReference type="Pfam" id="PF05658">
    <property type="entry name" value="YadA_head"/>
    <property type="match status" value="2"/>
</dbReference>
<sequence length="205" mass="21174">MPVLPIATVNSLGGVKLDPLKDIQTDAGTISTKYNGLLHFENKSVVVGDGAQGSSLCVAIGRSAQAGGPGDGDREAIAIGRLSQSLGAYSVAVGGGSDGHPNVSAAAGCSVALGYGTEVSKDNSVALGYESAADESYVVSVGKLPITRRIVNVTDGVDSNDAVTFGQFKRTLKDHGIQQAQQITTLQQRIEALEHQLALLLEQKR</sequence>
<dbReference type="Pfam" id="PF05662">
    <property type="entry name" value="YadA_stalk"/>
    <property type="match status" value="1"/>
</dbReference>
<evidence type="ECO:0008006" key="5">
    <source>
        <dbReference type="Google" id="ProtNLM"/>
    </source>
</evidence>
<dbReference type="EMBL" id="CABVIK010000025">
    <property type="protein sequence ID" value="VVP57257.1"/>
    <property type="molecule type" value="Genomic_DNA"/>
</dbReference>
<dbReference type="InterPro" id="IPR011049">
    <property type="entry name" value="Serralysin-like_metalloprot_C"/>
</dbReference>
<gene>
    <name evidence="3" type="ORF">PS870_05760</name>
</gene>
<dbReference type="AlphaFoldDB" id="A0A5E7Q8U7"/>
<dbReference type="GO" id="GO:0019867">
    <property type="term" value="C:outer membrane"/>
    <property type="evidence" value="ECO:0007669"/>
    <property type="project" value="InterPro"/>
</dbReference>
<evidence type="ECO:0000313" key="3">
    <source>
        <dbReference type="EMBL" id="VVP57257.1"/>
    </source>
</evidence>
<proteinExistence type="predicted"/>
<feature type="domain" description="Trimeric autotransporter adhesin YadA-like stalk" evidence="2">
    <location>
        <begin position="149"/>
        <end position="170"/>
    </location>
</feature>
<evidence type="ECO:0000259" key="2">
    <source>
        <dbReference type="Pfam" id="PF05662"/>
    </source>
</evidence>
<reference evidence="3 4" key="1">
    <citation type="submission" date="2019-09" db="EMBL/GenBank/DDBJ databases">
        <authorList>
            <person name="Chandra G."/>
            <person name="Truman W A."/>
        </authorList>
    </citation>
    <scope>NUCLEOTIDE SEQUENCE [LARGE SCALE GENOMIC DNA]</scope>
    <source>
        <strain evidence="3">PS870</strain>
    </source>
</reference>
<accession>A0A5E7Q8U7</accession>
<feature type="domain" description="Trimeric autotransporter adhesin YadA-like head" evidence="1">
    <location>
        <begin position="110"/>
        <end position="131"/>
    </location>
</feature>
<dbReference type="InterPro" id="IPR008635">
    <property type="entry name" value="Coiled_stalk_dom"/>
</dbReference>
<protein>
    <recommendedName>
        <fullName evidence="5">Trimeric autotransporter adhesin YadA-like head domain-containing protein</fullName>
    </recommendedName>
</protein>
<dbReference type="SUPFAM" id="SSF101967">
    <property type="entry name" value="Adhesin YadA, collagen-binding domain"/>
    <property type="match status" value="1"/>
</dbReference>